<gene>
    <name evidence="2" type="ORF">CFN78_03335</name>
</gene>
<protein>
    <submittedName>
        <fullName evidence="2">Universal stress protein UspA</fullName>
    </submittedName>
</protein>
<name>A0A263DCJ1_9PSEU</name>
<dbReference type="AlphaFoldDB" id="A0A263DCJ1"/>
<proteinExistence type="predicted"/>
<evidence type="ECO:0000313" key="3">
    <source>
        <dbReference type="Proteomes" id="UP000242444"/>
    </source>
</evidence>
<dbReference type="InterPro" id="IPR014729">
    <property type="entry name" value="Rossmann-like_a/b/a_fold"/>
</dbReference>
<organism evidence="2 3">
    <name type="scientific">Amycolatopsis antarctica</name>
    <dbReference type="NCBI Taxonomy" id="1854586"/>
    <lineage>
        <taxon>Bacteria</taxon>
        <taxon>Bacillati</taxon>
        <taxon>Actinomycetota</taxon>
        <taxon>Actinomycetes</taxon>
        <taxon>Pseudonocardiales</taxon>
        <taxon>Pseudonocardiaceae</taxon>
        <taxon>Amycolatopsis</taxon>
    </lineage>
</organism>
<accession>A0A263DCJ1</accession>
<dbReference type="Proteomes" id="UP000242444">
    <property type="component" value="Unassembled WGS sequence"/>
</dbReference>
<comment type="caution">
    <text evidence="2">The sequence shown here is derived from an EMBL/GenBank/DDBJ whole genome shotgun (WGS) entry which is preliminary data.</text>
</comment>
<dbReference type="Gene3D" id="3.40.50.620">
    <property type="entry name" value="HUPs"/>
    <property type="match status" value="1"/>
</dbReference>
<dbReference type="Pfam" id="PF00582">
    <property type="entry name" value="Usp"/>
    <property type="match status" value="1"/>
</dbReference>
<dbReference type="RefSeq" id="WP_094860983.1">
    <property type="nucleotide sequence ID" value="NZ_NKYE01000001.1"/>
</dbReference>
<dbReference type="InterPro" id="IPR006016">
    <property type="entry name" value="UspA"/>
</dbReference>
<dbReference type="OrthoDB" id="3734319at2"/>
<dbReference type="EMBL" id="NKYE01000001">
    <property type="protein sequence ID" value="OZM75206.1"/>
    <property type="molecule type" value="Genomic_DNA"/>
</dbReference>
<evidence type="ECO:0000313" key="2">
    <source>
        <dbReference type="EMBL" id="OZM75206.1"/>
    </source>
</evidence>
<reference evidence="2 3" key="1">
    <citation type="submission" date="2017-07" db="EMBL/GenBank/DDBJ databases">
        <title>Amycolatopsis antarcticus sp. nov., isolated from the surface of an Antarcticus brown macroalga.</title>
        <authorList>
            <person name="Wang J."/>
            <person name="Leiva S."/>
            <person name="Huang J."/>
            <person name="Huang Y."/>
        </authorList>
    </citation>
    <scope>NUCLEOTIDE SEQUENCE [LARGE SCALE GENOMIC DNA]</scope>
    <source>
        <strain evidence="2 3">AU-G6</strain>
    </source>
</reference>
<feature type="domain" description="UspA" evidence="1">
    <location>
        <begin position="24"/>
        <end position="143"/>
    </location>
</feature>
<sequence>MSRVLVWLVEGTWTACVDAARGLTPDAEFVLLHAVDPEVTEAVHGAYEGLLSRHGHDPAELVEAASGPAERELLEAAVARLGRPARTAALRGRVEHAVVAACAPGDVLVCARDGEPGHCGPASLGHHTRYVVDHAPCAVFLVR</sequence>
<keyword evidence="3" id="KW-1185">Reference proteome</keyword>
<dbReference type="InParanoid" id="A0A263DCJ1"/>
<evidence type="ECO:0000259" key="1">
    <source>
        <dbReference type="Pfam" id="PF00582"/>
    </source>
</evidence>
<dbReference type="SUPFAM" id="SSF52402">
    <property type="entry name" value="Adenine nucleotide alpha hydrolases-like"/>
    <property type="match status" value="1"/>
</dbReference>